<feature type="domain" description="UvrD-like helicase ATP-binding" evidence="14">
    <location>
        <begin position="9"/>
        <end position="292"/>
    </location>
</feature>
<accession>A0ABT6DGM4</accession>
<keyword evidence="4 12" id="KW-0347">Helicase</keyword>
<evidence type="ECO:0000256" key="12">
    <source>
        <dbReference type="PROSITE-ProRule" id="PRU00560"/>
    </source>
</evidence>
<evidence type="ECO:0000256" key="2">
    <source>
        <dbReference type="ARBA" id="ARBA00022741"/>
    </source>
</evidence>
<comment type="similarity">
    <text evidence="1">Belongs to the helicase family. UvrD subfamily.</text>
</comment>
<keyword evidence="2 12" id="KW-0547">Nucleotide-binding</keyword>
<dbReference type="CDD" id="cd18807">
    <property type="entry name" value="SF1_C_UvrD"/>
    <property type="match status" value="1"/>
</dbReference>
<evidence type="ECO:0000256" key="6">
    <source>
        <dbReference type="ARBA" id="ARBA00023125"/>
    </source>
</evidence>
<dbReference type="InterPro" id="IPR027417">
    <property type="entry name" value="P-loop_NTPase"/>
</dbReference>
<dbReference type="Proteomes" id="UP001152321">
    <property type="component" value="Unassembled WGS sequence"/>
</dbReference>
<comment type="catalytic activity">
    <reaction evidence="11">
        <text>ATP + H2O = ADP + phosphate + H(+)</text>
        <dbReference type="Rhea" id="RHEA:13065"/>
        <dbReference type="ChEBI" id="CHEBI:15377"/>
        <dbReference type="ChEBI" id="CHEBI:15378"/>
        <dbReference type="ChEBI" id="CHEBI:30616"/>
        <dbReference type="ChEBI" id="CHEBI:43474"/>
        <dbReference type="ChEBI" id="CHEBI:456216"/>
        <dbReference type="EC" id="5.6.2.4"/>
    </reaction>
</comment>
<keyword evidence="17" id="KW-1185">Reference proteome</keyword>
<evidence type="ECO:0000256" key="11">
    <source>
        <dbReference type="ARBA" id="ARBA00048988"/>
    </source>
</evidence>
<proteinExistence type="inferred from homology"/>
<evidence type="ECO:0000259" key="14">
    <source>
        <dbReference type="PROSITE" id="PS51198"/>
    </source>
</evidence>
<evidence type="ECO:0000313" key="16">
    <source>
        <dbReference type="EMBL" id="MDG0815405.1"/>
    </source>
</evidence>
<sequence>MDILDFVTKNMNPPQKDAIETLNGPLLILAGAGSGKTRVLTHRMANIIGQGAAAPDGILCVTFTNKAAKEMEHRIYKILGDMGIMVREQLWVNTFHSFCVRVLRSHITLLDYKQFFTIYDSSDQLSQIKKVMTALGINDKMYPAKNFQARISNAKMLGLTPEGLERSSKRLMDQKTVEVYRAYEVEMKRANSLDFDDLLMKTYDLFRMYPDVLKMYQEKFQYIMVDEYQDTNHIQYLIVQLLAKAHRNLCVVGDEDQSIYSWRGADIKNILDFEKDFPEAKVVKLEENYRSSANIVNAATAVIKNNSQRKDKTLFTSNPEGDLINVREERNEYDEAKFVAKTIQTMMNEGEGSYNDYAVFYRTNAQSRVLEEQLRTLAIPYRLVGGVRFYERMEIKDILSFMKLAINPADDIALKRIINVPARGIGKTTIDKIEEFSAQKNMTMYEGARNAVEQKIFNAGTTGKIRRFLDLMDELQSSATSFKLTDFYHIVLDRTEYLAALKKDESPEAQARIENLEELDNAIAQFAKERGEEASLISFLEEMALVSDVDSLDQEQNSVTLMTLHISKGLEYPYVFVVGVEENLFPSGRATESENPEDVEEERRLAYVGMTRARQKLWLTYTKMRRVWGQEQFNPPSRFIKEIPPSFISFKSAAEAPRFVNRYGDSSGDLYESKWGSTNSDRNKARNTGGDDFDTQDFPDYDGDGGGMNYSKGMRVRHPTFGVGTVYATEGAGDNLKVSVMFTDNTVKKFVVKYARLERV</sequence>
<dbReference type="PANTHER" id="PTHR11070:SF2">
    <property type="entry name" value="ATP-DEPENDENT DNA HELICASE SRS2"/>
    <property type="match status" value="1"/>
</dbReference>
<organism evidence="16 17">
    <name type="scientific">Bdellovibrio svalbardensis</name>
    <dbReference type="NCBI Taxonomy" id="2972972"/>
    <lineage>
        <taxon>Bacteria</taxon>
        <taxon>Pseudomonadati</taxon>
        <taxon>Bdellovibrionota</taxon>
        <taxon>Bdellovibrionia</taxon>
        <taxon>Bdellovibrionales</taxon>
        <taxon>Pseudobdellovibrionaceae</taxon>
        <taxon>Bdellovibrio</taxon>
    </lineage>
</organism>
<gene>
    <name evidence="16" type="ORF">NWE73_03460</name>
</gene>
<dbReference type="SUPFAM" id="SSF52540">
    <property type="entry name" value="P-loop containing nucleoside triphosphate hydrolases"/>
    <property type="match status" value="1"/>
</dbReference>
<dbReference type="PROSITE" id="PS51217">
    <property type="entry name" value="UVRD_HELICASE_CTER"/>
    <property type="match status" value="1"/>
</dbReference>
<evidence type="ECO:0000256" key="4">
    <source>
        <dbReference type="ARBA" id="ARBA00022806"/>
    </source>
</evidence>
<dbReference type="Pfam" id="PF13361">
    <property type="entry name" value="UvrD_C"/>
    <property type="match status" value="1"/>
</dbReference>
<dbReference type="CDD" id="cd17932">
    <property type="entry name" value="DEXQc_UvrD"/>
    <property type="match status" value="1"/>
</dbReference>
<keyword evidence="6" id="KW-0238">DNA-binding</keyword>
<evidence type="ECO:0000256" key="8">
    <source>
        <dbReference type="ARBA" id="ARBA00034617"/>
    </source>
</evidence>
<keyword evidence="7" id="KW-0413">Isomerase</keyword>
<evidence type="ECO:0000256" key="13">
    <source>
        <dbReference type="SAM" id="MobiDB-lite"/>
    </source>
</evidence>
<dbReference type="InterPro" id="IPR000212">
    <property type="entry name" value="DNA_helicase_UvrD/REP"/>
</dbReference>
<dbReference type="EC" id="5.6.2.4" evidence="9"/>
<dbReference type="RefSeq" id="WP_277576880.1">
    <property type="nucleotide sequence ID" value="NZ_JANRMI010000001.1"/>
</dbReference>
<evidence type="ECO:0000256" key="7">
    <source>
        <dbReference type="ARBA" id="ARBA00023235"/>
    </source>
</evidence>
<comment type="catalytic activity">
    <reaction evidence="8">
        <text>Couples ATP hydrolysis with the unwinding of duplex DNA by translocating in the 3'-5' direction.</text>
        <dbReference type="EC" id="5.6.2.4"/>
    </reaction>
</comment>
<comment type="caution">
    <text evidence="16">The sequence shown here is derived from an EMBL/GenBank/DDBJ whole genome shotgun (WGS) entry which is preliminary data.</text>
</comment>
<dbReference type="PROSITE" id="PS51198">
    <property type="entry name" value="UVRD_HELICASE_ATP_BIND"/>
    <property type="match status" value="1"/>
</dbReference>
<dbReference type="Pfam" id="PF00580">
    <property type="entry name" value="UvrD-helicase"/>
    <property type="match status" value="1"/>
</dbReference>
<dbReference type="Gene3D" id="1.10.486.10">
    <property type="entry name" value="PCRA, domain 4"/>
    <property type="match status" value="1"/>
</dbReference>
<dbReference type="InterPro" id="IPR013986">
    <property type="entry name" value="DExx_box_DNA_helicase_dom_sf"/>
</dbReference>
<feature type="binding site" evidence="12">
    <location>
        <begin position="30"/>
        <end position="37"/>
    </location>
    <ligand>
        <name>ATP</name>
        <dbReference type="ChEBI" id="CHEBI:30616"/>
    </ligand>
</feature>
<dbReference type="Pfam" id="PF21196">
    <property type="entry name" value="PcrA_UvrD_tudor"/>
    <property type="match status" value="1"/>
</dbReference>
<dbReference type="InterPro" id="IPR014016">
    <property type="entry name" value="UvrD-like_ATP-bd"/>
</dbReference>
<evidence type="ECO:0000256" key="1">
    <source>
        <dbReference type="ARBA" id="ARBA00009922"/>
    </source>
</evidence>
<feature type="domain" description="UvrD-like helicase C-terminal" evidence="15">
    <location>
        <begin position="293"/>
        <end position="569"/>
    </location>
</feature>
<keyword evidence="5 12" id="KW-0067">ATP-binding</keyword>
<dbReference type="Gene3D" id="1.10.10.160">
    <property type="match status" value="1"/>
</dbReference>
<feature type="region of interest" description="Disordered" evidence="13">
    <location>
        <begin position="673"/>
        <end position="698"/>
    </location>
</feature>
<evidence type="ECO:0000256" key="5">
    <source>
        <dbReference type="ARBA" id="ARBA00022840"/>
    </source>
</evidence>
<keyword evidence="3 12" id="KW-0378">Hydrolase</keyword>
<dbReference type="InterPro" id="IPR014017">
    <property type="entry name" value="DNA_helicase_UvrD-like_C"/>
</dbReference>
<reference evidence="16" key="1">
    <citation type="submission" date="2022-08" db="EMBL/GenBank/DDBJ databases">
        <title>Novel Bdellovibrio Species Isolated from Svalbard: Designation Bdellovibrio svalbardensis.</title>
        <authorList>
            <person name="Mitchell R.J."/>
            <person name="Choi S.Y."/>
        </authorList>
    </citation>
    <scope>NUCLEOTIDE SEQUENCE</scope>
    <source>
        <strain evidence="16">PAP01</strain>
    </source>
</reference>
<dbReference type="Gene3D" id="3.40.50.300">
    <property type="entry name" value="P-loop containing nucleotide triphosphate hydrolases"/>
    <property type="match status" value="2"/>
</dbReference>
<evidence type="ECO:0000259" key="15">
    <source>
        <dbReference type="PROSITE" id="PS51217"/>
    </source>
</evidence>
<protein>
    <recommendedName>
        <fullName evidence="9">DNA 3'-5' helicase</fullName>
        <ecNumber evidence="9">5.6.2.4</ecNumber>
    </recommendedName>
    <alternativeName>
        <fullName evidence="10">DNA 3'-5' helicase II</fullName>
    </alternativeName>
</protein>
<evidence type="ECO:0000313" key="17">
    <source>
        <dbReference type="Proteomes" id="UP001152321"/>
    </source>
</evidence>
<evidence type="ECO:0000256" key="3">
    <source>
        <dbReference type="ARBA" id="ARBA00022801"/>
    </source>
</evidence>
<dbReference type="EMBL" id="JANRMI010000001">
    <property type="protein sequence ID" value="MDG0815405.1"/>
    <property type="molecule type" value="Genomic_DNA"/>
</dbReference>
<name>A0ABT6DGM4_9BACT</name>
<evidence type="ECO:0000256" key="10">
    <source>
        <dbReference type="ARBA" id="ARBA00034923"/>
    </source>
</evidence>
<evidence type="ECO:0000256" key="9">
    <source>
        <dbReference type="ARBA" id="ARBA00034808"/>
    </source>
</evidence>
<dbReference type="PANTHER" id="PTHR11070">
    <property type="entry name" value="UVRD / RECB / PCRA DNA HELICASE FAMILY MEMBER"/>
    <property type="match status" value="1"/>
</dbReference>